<feature type="compositionally biased region" description="Polar residues" evidence="1">
    <location>
        <begin position="581"/>
        <end position="591"/>
    </location>
</feature>
<feature type="compositionally biased region" description="Basic residues" evidence="1">
    <location>
        <begin position="186"/>
        <end position="195"/>
    </location>
</feature>
<evidence type="ECO:0000313" key="3">
    <source>
        <dbReference type="Proteomes" id="UP000275078"/>
    </source>
</evidence>
<gene>
    <name evidence="2" type="ORF">BJ508DRAFT_335888</name>
</gene>
<feature type="compositionally biased region" description="Pro residues" evidence="1">
    <location>
        <begin position="1152"/>
        <end position="1165"/>
    </location>
</feature>
<feature type="region of interest" description="Disordered" evidence="1">
    <location>
        <begin position="881"/>
        <end position="961"/>
    </location>
</feature>
<proteinExistence type="predicted"/>
<feature type="compositionally biased region" description="Basic and acidic residues" evidence="1">
    <location>
        <begin position="433"/>
        <end position="446"/>
    </location>
</feature>
<feature type="region of interest" description="Disordered" evidence="1">
    <location>
        <begin position="998"/>
        <end position="1018"/>
    </location>
</feature>
<feature type="compositionally biased region" description="Polar residues" evidence="1">
    <location>
        <begin position="600"/>
        <end position="611"/>
    </location>
</feature>
<feature type="region of interest" description="Disordered" evidence="1">
    <location>
        <begin position="1105"/>
        <end position="1169"/>
    </location>
</feature>
<feature type="compositionally biased region" description="Polar residues" evidence="1">
    <location>
        <begin position="1001"/>
        <end position="1013"/>
    </location>
</feature>
<feature type="compositionally biased region" description="Basic and acidic residues" evidence="1">
    <location>
        <begin position="456"/>
        <end position="465"/>
    </location>
</feature>
<reference evidence="2 3" key="1">
    <citation type="journal article" date="2018" name="Nat. Ecol. Evol.">
        <title>Pezizomycetes genomes reveal the molecular basis of ectomycorrhizal truffle lifestyle.</title>
        <authorList>
            <person name="Murat C."/>
            <person name="Payen T."/>
            <person name="Noel B."/>
            <person name="Kuo A."/>
            <person name="Morin E."/>
            <person name="Chen J."/>
            <person name="Kohler A."/>
            <person name="Krizsan K."/>
            <person name="Balestrini R."/>
            <person name="Da Silva C."/>
            <person name="Montanini B."/>
            <person name="Hainaut M."/>
            <person name="Levati E."/>
            <person name="Barry K.W."/>
            <person name="Belfiori B."/>
            <person name="Cichocki N."/>
            <person name="Clum A."/>
            <person name="Dockter R.B."/>
            <person name="Fauchery L."/>
            <person name="Guy J."/>
            <person name="Iotti M."/>
            <person name="Le Tacon F."/>
            <person name="Lindquist E.A."/>
            <person name="Lipzen A."/>
            <person name="Malagnac F."/>
            <person name="Mello A."/>
            <person name="Molinier V."/>
            <person name="Miyauchi S."/>
            <person name="Poulain J."/>
            <person name="Riccioni C."/>
            <person name="Rubini A."/>
            <person name="Sitrit Y."/>
            <person name="Splivallo R."/>
            <person name="Traeger S."/>
            <person name="Wang M."/>
            <person name="Zifcakova L."/>
            <person name="Wipf D."/>
            <person name="Zambonelli A."/>
            <person name="Paolocci F."/>
            <person name="Nowrousian M."/>
            <person name="Ottonello S."/>
            <person name="Baldrian P."/>
            <person name="Spatafora J.W."/>
            <person name="Henrissat B."/>
            <person name="Nagy L.G."/>
            <person name="Aury J.M."/>
            <person name="Wincker P."/>
            <person name="Grigoriev I.V."/>
            <person name="Bonfante P."/>
            <person name="Martin F.M."/>
        </authorList>
    </citation>
    <scope>NUCLEOTIDE SEQUENCE [LARGE SCALE GENOMIC DNA]</scope>
    <source>
        <strain evidence="2 3">RN42</strain>
    </source>
</reference>
<evidence type="ECO:0000256" key="1">
    <source>
        <dbReference type="SAM" id="MobiDB-lite"/>
    </source>
</evidence>
<feature type="compositionally biased region" description="Pro residues" evidence="1">
    <location>
        <begin position="1398"/>
        <end position="1409"/>
    </location>
</feature>
<feature type="compositionally biased region" description="Basic and acidic residues" evidence="1">
    <location>
        <begin position="150"/>
        <end position="168"/>
    </location>
</feature>
<feature type="compositionally biased region" description="Polar residues" evidence="1">
    <location>
        <begin position="898"/>
        <end position="912"/>
    </location>
</feature>
<feature type="region of interest" description="Disordered" evidence="1">
    <location>
        <begin position="394"/>
        <end position="611"/>
    </location>
</feature>
<feature type="compositionally biased region" description="Basic and acidic residues" evidence="1">
    <location>
        <begin position="31"/>
        <end position="42"/>
    </location>
</feature>
<feature type="region of interest" description="Disordered" evidence="1">
    <location>
        <begin position="1334"/>
        <end position="1430"/>
    </location>
</feature>
<protein>
    <submittedName>
        <fullName evidence="2">Uncharacterized protein</fullName>
    </submittedName>
</protein>
<organism evidence="2 3">
    <name type="scientific">Ascobolus immersus RN42</name>
    <dbReference type="NCBI Taxonomy" id="1160509"/>
    <lineage>
        <taxon>Eukaryota</taxon>
        <taxon>Fungi</taxon>
        <taxon>Dikarya</taxon>
        <taxon>Ascomycota</taxon>
        <taxon>Pezizomycotina</taxon>
        <taxon>Pezizomycetes</taxon>
        <taxon>Pezizales</taxon>
        <taxon>Ascobolaceae</taxon>
        <taxon>Ascobolus</taxon>
    </lineage>
</organism>
<feature type="region of interest" description="Disordered" evidence="1">
    <location>
        <begin position="150"/>
        <end position="203"/>
    </location>
</feature>
<feature type="region of interest" description="Disordered" evidence="1">
    <location>
        <begin position="1"/>
        <end position="53"/>
    </location>
</feature>
<feature type="compositionally biased region" description="Pro residues" evidence="1">
    <location>
        <begin position="554"/>
        <end position="566"/>
    </location>
</feature>
<dbReference type="EMBL" id="ML119916">
    <property type="protein sequence ID" value="RPA71572.1"/>
    <property type="molecule type" value="Genomic_DNA"/>
</dbReference>
<feature type="compositionally biased region" description="Low complexity" evidence="1">
    <location>
        <begin position="495"/>
        <end position="520"/>
    </location>
</feature>
<name>A0A3N4HAL1_ASCIM</name>
<feature type="compositionally biased region" description="Acidic residues" evidence="1">
    <location>
        <begin position="1"/>
        <end position="30"/>
    </location>
</feature>
<feature type="compositionally biased region" description="Basic residues" evidence="1">
    <location>
        <begin position="1420"/>
        <end position="1430"/>
    </location>
</feature>
<feature type="compositionally biased region" description="Polar residues" evidence="1">
    <location>
        <begin position="1348"/>
        <end position="1360"/>
    </location>
</feature>
<feature type="compositionally biased region" description="Low complexity" evidence="1">
    <location>
        <begin position="1133"/>
        <end position="1151"/>
    </location>
</feature>
<accession>A0A3N4HAL1</accession>
<evidence type="ECO:0000313" key="2">
    <source>
        <dbReference type="EMBL" id="RPA71572.1"/>
    </source>
</evidence>
<sequence>MLSLEDFFDDEDLAGEDEDAIKEEEAEEADERQVSRRQEKSRSAPIPFSPAIYEDATHRQTLHIIRRWLEANKVTISSPYNTGNQYPRGLIRVSKKRQVDEEDSLTDVKLEEQRQFEARRIERREAREAEKAAKEAERLKELERLQQLKEQQERAEKEEREARERQQEEQATQSRQANARSALKHDSRRRAKGKTSKLTTKSSLVHRLRSLARVNESRKILRAARIKKKTEEGGSQEEDERGMARLAKLVKKRRAEFEVDDANIGKKRLRGRLNKQSKRSKDCPRDAIRMAMQIRSRKEMFLVRKVMKKVLLRCGVSLKLPWSKQNTDLLTKAVKEVLTVMHKHFPFWTAGIARRAIMDCLVDSARNWRRKLRGYKSINGLSYSRGVPRKPAYYGEISKAKGSSKKDGKSSKKKAKGKEKESHADNDQDEAEESKVDQEIETDSRRSSSASKRDKRPSERARESTARSTASHQKKRETEKKSRQAPETSNGSSKATSRPATSTPVSTTASTNSKKSASTTGNHLKDVTLQPHNAANRLPRGVAASKSSKEGRVPLPPVPFISPTPEPIETMVESHMPGGERQSQPFYITSSPPRPDTHKPQNVSGSRQAFRNFPSNPVVIGSSVAPSAAIHTAPAAARSMPPPPMPVNRPGKKLPPIAAVIRVEFVESTKDFTILASFMVSLWKRSPLRSFITAVESGLRSRLDIETDYLCYIPIDHVGEHIAGKWTVLKDSEDLVHMFLKQSRGRGVFLTSVDRDSILRKFGGDEYFQTHNVDMQTYARLVKKEYVDDQQLGYIADRGFTEQELKELEFHQVESSAVVWTHHRYHRDGDASTGVVTTYKEQLEAELESEEYLEGIDRIMNNERYLSRSVSVLSKAPFSGSARLYSHTPAPPDRDASRTPSRMQSQHRSSTFDPVRHWERPPSVPKASPVRPTPFSQNGAAESTFQSSQNRQGADVQRERVEQGFQSFKVPVPADNFEEMDLDSEDEPRRPVPVVQVPRSSPFTSGQPSNTGVVQVPASSPVDPSDFLGSLKNVVNVLSIPSTQVAAGSTKRDIAKAPVRMSTEELQRVTSAKLAAHKAQVRLSQAQENVEFRKLIQYKLAQMATGRRGSNGYSDEPQYQAPLRHPSSSDFLSSPVPQQRPPRSAARSAPQPDKPANPAPRPAPSRVPTKLLINPEDLDDSQEKQFAAKQEDFFKTQQMVRTRDFENQKAKEDTIATLQVSARAVAAKRYDTRLTERATQAIQDAIHSEESRPIEKPRPSNYLLDSLEKGHPDIEDILLLLEYPTDGRKRRSNRIQHVIEAIKFRLQSSKDSYALRKVNWVEFEKSVLEDYDREAARRGSHAAPSQKPRGSQKPSTSRPSNHPPPTHPTRKAARNDNGESSATNPPPPSRTRPKLNVTPPPTKTPPPPTSDEIEVEPRVSGRRRQHVIAA</sequence>
<keyword evidence="3" id="KW-1185">Reference proteome</keyword>
<feature type="compositionally biased region" description="Polar residues" evidence="1">
    <location>
        <begin position="934"/>
        <end position="952"/>
    </location>
</feature>
<dbReference type="Proteomes" id="UP000275078">
    <property type="component" value="Unassembled WGS sequence"/>
</dbReference>
<feature type="compositionally biased region" description="Polar residues" evidence="1">
    <location>
        <begin position="485"/>
        <end position="494"/>
    </location>
</feature>